<gene>
    <name evidence="1" type="ORF">NTE_00503</name>
</gene>
<dbReference type="KEGG" id="nev:NTE_00503"/>
<name>A0A075MTF8_9ARCH</name>
<sequence>MEGLTNVYVILMAGPTIPTPVPEAVASAVESIEVTNRDIAPDGFEIIFNVGRSRQDLQDYALIANPLLNPFNQVRIIVTFGGIQTNLINGIITTKQLSPSQQPGQTRMVVTGEDLSFFMSKDESPTTHSSLDDKSIVEKIIAKYTQHGIEPDIHEVQSPVRHPEADQVPSQQSTDLDHIKDLARKYNYVFFLEPALLTNKSRAYWGPRKYTGAPQKALTLDMGSESNLKAISFQYNVTEPTIVTGKTVDIVTNKEVPVTVTGSSLPPLSLYPVLSMQASRVQKKKYNRSSASAAQAMSEAQAETDESTDAVIATGTLDSLAYGGVLQARKLVGLRGVGFLHDGYYYVKEVKHEIKKGEYKQSFKLVRDGLGSTASVLST</sequence>
<evidence type="ECO:0000313" key="1">
    <source>
        <dbReference type="EMBL" id="AIF82584.1"/>
    </source>
</evidence>
<dbReference type="Proteomes" id="UP000028194">
    <property type="component" value="Chromosome"/>
</dbReference>
<proteinExistence type="predicted"/>
<dbReference type="RefSeq" id="WP_148699531.1">
    <property type="nucleotide sequence ID" value="NZ_CP007174.1"/>
</dbReference>
<dbReference type="AlphaFoldDB" id="A0A075MTF8"/>
<evidence type="ECO:0000313" key="2">
    <source>
        <dbReference type="Proteomes" id="UP000028194"/>
    </source>
</evidence>
<dbReference type="HOGENOM" id="CLU_730987_0_0_2"/>
<reference evidence="1 2" key="1">
    <citation type="journal article" date="2014" name="PLoS ONE">
        <title>Genome Sequence of Candidatus Nitrososphaera evergladensis from Group I.1b Enriched from Everglades Soil Reveals Novel Genomic Features of the Ammonia-Oxidizing Archaea.</title>
        <authorList>
            <person name="Zhalnina K.V."/>
            <person name="Dias R."/>
            <person name="Leonard M.T."/>
            <person name="Dorr de Quadros P."/>
            <person name="Camargo F.A."/>
            <person name="Drew J.C."/>
            <person name="Farmerie W.G."/>
            <person name="Daroub S.H."/>
            <person name="Triplett E.W."/>
        </authorList>
    </citation>
    <scope>NUCLEOTIDE SEQUENCE [LARGE SCALE GENOMIC DNA]</scope>
    <source>
        <strain evidence="1 2">SR1</strain>
    </source>
</reference>
<organism evidence="1 2">
    <name type="scientific">Candidatus Nitrososphaera evergladensis SR1</name>
    <dbReference type="NCBI Taxonomy" id="1459636"/>
    <lineage>
        <taxon>Archaea</taxon>
        <taxon>Nitrososphaerota</taxon>
        <taxon>Nitrososphaeria</taxon>
        <taxon>Nitrososphaerales</taxon>
        <taxon>Nitrososphaeraceae</taxon>
        <taxon>Nitrososphaera</taxon>
    </lineage>
</organism>
<evidence type="ECO:0008006" key="3">
    <source>
        <dbReference type="Google" id="ProtNLM"/>
    </source>
</evidence>
<dbReference type="SUPFAM" id="SSF69279">
    <property type="entry name" value="Phage tail proteins"/>
    <property type="match status" value="1"/>
</dbReference>
<accession>A0A075MTF8</accession>
<keyword evidence="2" id="KW-1185">Reference proteome</keyword>
<dbReference type="GeneID" id="41596376"/>
<dbReference type="EMBL" id="CP007174">
    <property type="protein sequence ID" value="AIF82584.1"/>
    <property type="molecule type" value="Genomic_DNA"/>
</dbReference>
<dbReference type="STRING" id="1459636.NTE_00503"/>
<protein>
    <recommendedName>
        <fullName evidence="3">Phage protein D</fullName>
    </recommendedName>
</protein>